<feature type="transmembrane region" description="Helical" evidence="5">
    <location>
        <begin position="210"/>
        <end position="231"/>
    </location>
</feature>
<keyword evidence="5" id="KW-1003">Cell membrane</keyword>
<comment type="caution">
    <text evidence="6">The sequence shown here is derived from an EMBL/GenBank/DDBJ whole genome shotgun (WGS) entry which is preliminary data.</text>
</comment>
<keyword evidence="3 5" id="KW-1133">Transmembrane helix</keyword>
<dbReference type="PANTHER" id="PTHR43701">
    <property type="entry name" value="MEMBRANE TRANSPORTER PROTEIN MJ0441-RELATED"/>
    <property type="match status" value="1"/>
</dbReference>
<dbReference type="Pfam" id="PF01925">
    <property type="entry name" value="TauE"/>
    <property type="match status" value="1"/>
</dbReference>
<accession>A0A2W1N1N4</accession>
<dbReference type="GO" id="GO:0005886">
    <property type="term" value="C:plasma membrane"/>
    <property type="evidence" value="ECO:0007669"/>
    <property type="project" value="UniProtKB-SubCell"/>
</dbReference>
<reference evidence="6 7" key="1">
    <citation type="submission" date="2018-06" db="EMBL/GenBank/DDBJ databases">
        <title>The draft genome sequence of Crocinitomix sp. SM1701.</title>
        <authorList>
            <person name="Zhang X."/>
        </authorList>
    </citation>
    <scope>NUCLEOTIDE SEQUENCE [LARGE SCALE GENOMIC DNA]</scope>
    <source>
        <strain evidence="6 7">SM1701</strain>
    </source>
</reference>
<keyword evidence="7" id="KW-1185">Reference proteome</keyword>
<evidence type="ECO:0000313" key="6">
    <source>
        <dbReference type="EMBL" id="PZE18187.1"/>
    </source>
</evidence>
<feature type="transmembrane region" description="Helical" evidence="5">
    <location>
        <begin position="34"/>
        <end position="56"/>
    </location>
</feature>
<feature type="transmembrane region" description="Helical" evidence="5">
    <location>
        <begin position="177"/>
        <end position="198"/>
    </location>
</feature>
<proteinExistence type="inferred from homology"/>
<protein>
    <recommendedName>
        <fullName evidence="5">Probable membrane transporter protein</fullName>
    </recommendedName>
</protein>
<evidence type="ECO:0000256" key="2">
    <source>
        <dbReference type="ARBA" id="ARBA00022692"/>
    </source>
</evidence>
<dbReference type="EMBL" id="QKSB01000002">
    <property type="protein sequence ID" value="PZE18187.1"/>
    <property type="molecule type" value="Genomic_DNA"/>
</dbReference>
<evidence type="ECO:0000256" key="3">
    <source>
        <dbReference type="ARBA" id="ARBA00022989"/>
    </source>
</evidence>
<evidence type="ECO:0000256" key="5">
    <source>
        <dbReference type="RuleBase" id="RU363041"/>
    </source>
</evidence>
<keyword evidence="4 5" id="KW-0472">Membrane</keyword>
<dbReference type="Proteomes" id="UP000249248">
    <property type="component" value="Unassembled WGS sequence"/>
</dbReference>
<comment type="subcellular location">
    <subcellularLocation>
        <location evidence="5">Cell membrane</location>
        <topology evidence="5">Multi-pass membrane protein</topology>
    </subcellularLocation>
    <subcellularLocation>
        <location evidence="1">Membrane</location>
        <topology evidence="1">Multi-pass membrane protein</topology>
    </subcellularLocation>
</comment>
<feature type="transmembrane region" description="Helical" evidence="5">
    <location>
        <begin position="238"/>
        <end position="259"/>
    </location>
</feature>
<dbReference type="AlphaFoldDB" id="A0A2W1N1N4"/>
<evidence type="ECO:0000256" key="1">
    <source>
        <dbReference type="ARBA" id="ARBA00004141"/>
    </source>
</evidence>
<organism evidence="6 7">
    <name type="scientific">Putridiphycobacter roseus</name>
    <dbReference type="NCBI Taxonomy" id="2219161"/>
    <lineage>
        <taxon>Bacteria</taxon>
        <taxon>Pseudomonadati</taxon>
        <taxon>Bacteroidota</taxon>
        <taxon>Flavobacteriia</taxon>
        <taxon>Flavobacteriales</taxon>
        <taxon>Crocinitomicaceae</taxon>
        <taxon>Putridiphycobacter</taxon>
    </lineage>
</organism>
<dbReference type="InterPro" id="IPR051598">
    <property type="entry name" value="TSUP/Inactive_protease-like"/>
</dbReference>
<dbReference type="PANTHER" id="PTHR43701:SF2">
    <property type="entry name" value="MEMBRANE TRANSPORTER PROTEIN YJNA-RELATED"/>
    <property type="match status" value="1"/>
</dbReference>
<dbReference type="InterPro" id="IPR002781">
    <property type="entry name" value="TM_pro_TauE-like"/>
</dbReference>
<feature type="transmembrane region" description="Helical" evidence="5">
    <location>
        <begin position="111"/>
        <end position="131"/>
    </location>
</feature>
<keyword evidence="2 5" id="KW-0812">Transmembrane</keyword>
<gene>
    <name evidence="6" type="ORF">DNU06_06120</name>
</gene>
<feature type="transmembrane region" description="Helical" evidence="5">
    <location>
        <begin position="68"/>
        <end position="91"/>
    </location>
</feature>
<dbReference type="OrthoDB" id="8480055at2"/>
<dbReference type="RefSeq" id="WP_111062340.1">
    <property type="nucleotide sequence ID" value="NZ_JBHUCU010000002.1"/>
</dbReference>
<sequence length="261" mass="28587">MEIFDYFVLVIVAFSASWLTFFSGFGLGTLMTPVFFFLLKDLTMAIAATAIVHLTNNIFKFILMKKSVNWQIVIPFGLAAIPAAVLGAYLTSHFTDVTLYNYHLGDGSYDIQLINLIFGIILIGFALIELIPKWSIVFAKQSLWLGGAISGFFGGLSGHQGALRTAFLIRYKLSKEAFIASGIVIALIIDLARTPIYFTNFELNGLKDQWLIIVIAIGSAITGAIIGKIFLKKVAFNLLTILISIGMIIFGLALIGGFLEK</sequence>
<feature type="transmembrane region" description="Helical" evidence="5">
    <location>
        <begin position="7"/>
        <end position="28"/>
    </location>
</feature>
<comment type="similarity">
    <text evidence="5">Belongs to the 4-toluene sulfonate uptake permease (TSUP) (TC 2.A.102) family.</text>
</comment>
<evidence type="ECO:0000313" key="7">
    <source>
        <dbReference type="Proteomes" id="UP000249248"/>
    </source>
</evidence>
<name>A0A2W1N1N4_9FLAO</name>
<evidence type="ECO:0000256" key="4">
    <source>
        <dbReference type="ARBA" id="ARBA00023136"/>
    </source>
</evidence>